<feature type="region of interest" description="Disordered" evidence="2">
    <location>
        <begin position="272"/>
        <end position="308"/>
    </location>
</feature>
<keyword evidence="4" id="KW-1185">Reference proteome</keyword>
<dbReference type="InParanoid" id="B0CTG8"/>
<dbReference type="RefSeq" id="XP_001874479.1">
    <property type="nucleotide sequence ID" value="XM_001874444.1"/>
</dbReference>
<feature type="coiled-coil region" evidence="1">
    <location>
        <begin position="109"/>
        <end position="136"/>
    </location>
</feature>
<dbReference type="EMBL" id="DS547092">
    <property type="protein sequence ID" value="EDR13920.1"/>
    <property type="molecule type" value="Genomic_DNA"/>
</dbReference>
<dbReference type="KEGG" id="lbc:LACBIDRAFT_321593"/>
<gene>
    <name evidence="3" type="ORF">LACBIDRAFT_321593</name>
</gene>
<dbReference type="GeneID" id="6070200"/>
<evidence type="ECO:0000256" key="2">
    <source>
        <dbReference type="SAM" id="MobiDB-lite"/>
    </source>
</evidence>
<dbReference type="OrthoDB" id="6105938at2759"/>
<organism evidence="4">
    <name type="scientific">Laccaria bicolor (strain S238N-H82 / ATCC MYA-4686)</name>
    <name type="common">Bicoloured deceiver</name>
    <name type="synonym">Laccaria laccata var. bicolor</name>
    <dbReference type="NCBI Taxonomy" id="486041"/>
    <lineage>
        <taxon>Eukaryota</taxon>
        <taxon>Fungi</taxon>
        <taxon>Dikarya</taxon>
        <taxon>Basidiomycota</taxon>
        <taxon>Agaricomycotina</taxon>
        <taxon>Agaricomycetes</taxon>
        <taxon>Agaricomycetidae</taxon>
        <taxon>Agaricales</taxon>
        <taxon>Agaricineae</taxon>
        <taxon>Hydnangiaceae</taxon>
        <taxon>Laccaria</taxon>
    </lineage>
</organism>
<sequence>MAEARCYTCISDFPLQKFRVFTCGMRRINQRDAHRIFLEFVDPGVSYGMSVVDGLNRIDHTAELRSVSKAKEKLERAALRAQGNEELTAKLLKAMEDLNERIIPVFTEIATQKEVISKLQEKVSKVKEERDGLKTRVHASQPLVKEVKHLKRQLIESEGIAHDACKFAEAAKDKAVALDLELRDYKTRVSDLAKNKRHVEDQLERHVAATRLEKEKRKAMKIQIAKLTAKLETKRREETDYESAQEHEDIITNTPPSLVVRSPLRTPRFDYQDDERSKTVRPSSMVVRSPRHNAVRPSSMVVRSPRHNENSNATMFDFEGMPLPGFKSDWQPNRVNSHVLKRRSLGADGNHRRVSNPIRLDKHGHPVAAVLLGPKKTLRFTNN</sequence>
<dbReference type="Proteomes" id="UP000001194">
    <property type="component" value="Unassembled WGS sequence"/>
</dbReference>
<feature type="coiled-coil region" evidence="1">
    <location>
        <begin position="168"/>
        <end position="244"/>
    </location>
</feature>
<name>B0CTG8_LACBS</name>
<evidence type="ECO:0000256" key="1">
    <source>
        <dbReference type="SAM" id="Coils"/>
    </source>
</evidence>
<evidence type="ECO:0000313" key="4">
    <source>
        <dbReference type="Proteomes" id="UP000001194"/>
    </source>
</evidence>
<accession>B0CTG8</accession>
<dbReference type="STRING" id="486041.B0CTG8"/>
<dbReference type="HOGENOM" id="CLU_062453_0_0_1"/>
<protein>
    <submittedName>
        <fullName evidence="3">Spectrin repeat containing protein</fullName>
    </submittedName>
</protein>
<evidence type="ECO:0000313" key="3">
    <source>
        <dbReference type="EMBL" id="EDR13920.1"/>
    </source>
</evidence>
<proteinExistence type="predicted"/>
<reference evidence="3 4" key="1">
    <citation type="journal article" date="2008" name="Nature">
        <title>The genome of Laccaria bicolor provides insights into mycorrhizal symbiosis.</title>
        <authorList>
            <person name="Martin F."/>
            <person name="Aerts A."/>
            <person name="Ahren D."/>
            <person name="Brun A."/>
            <person name="Danchin E.G.J."/>
            <person name="Duchaussoy F."/>
            <person name="Gibon J."/>
            <person name="Kohler A."/>
            <person name="Lindquist E."/>
            <person name="Pereda V."/>
            <person name="Salamov A."/>
            <person name="Shapiro H.J."/>
            <person name="Wuyts J."/>
            <person name="Blaudez D."/>
            <person name="Buee M."/>
            <person name="Brokstein P."/>
            <person name="Canbaeck B."/>
            <person name="Cohen D."/>
            <person name="Courty P.E."/>
            <person name="Coutinho P.M."/>
            <person name="Delaruelle C."/>
            <person name="Detter J.C."/>
            <person name="Deveau A."/>
            <person name="DiFazio S."/>
            <person name="Duplessis S."/>
            <person name="Fraissinet-Tachet L."/>
            <person name="Lucic E."/>
            <person name="Frey-Klett P."/>
            <person name="Fourrey C."/>
            <person name="Feussner I."/>
            <person name="Gay G."/>
            <person name="Grimwood J."/>
            <person name="Hoegger P.J."/>
            <person name="Jain P."/>
            <person name="Kilaru S."/>
            <person name="Labbe J."/>
            <person name="Lin Y.C."/>
            <person name="Legue V."/>
            <person name="Le Tacon F."/>
            <person name="Marmeisse R."/>
            <person name="Melayah D."/>
            <person name="Montanini B."/>
            <person name="Muratet M."/>
            <person name="Nehls U."/>
            <person name="Niculita-Hirzel H."/>
            <person name="Oudot-Le Secq M.P."/>
            <person name="Peter M."/>
            <person name="Quesneville H."/>
            <person name="Rajashekar B."/>
            <person name="Reich M."/>
            <person name="Rouhier N."/>
            <person name="Schmutz J."/>
            <person name="Yin T."/>
            <person name="Chalot M."/>
            <person name="Henrissat B."/>
            <person name="Kuees U."/>
            <person name="Lucas S."/>
            <person name="Van de Peer Y."/>
            <person name="Podila G.K."/>
            <person name="Polle A."/>
            <person name="Pukkila P.J."/>
            <person name="Richardson P.M."/>
            <person name="Rouze P."/>
            <person name="Sanders I.R."/>
            <person name="Stajich J.E."/>
            <person name="Tunlid A."/>
            <person name="Tuskan G."/>
            <person name="Grigoriev I.V."/>
        </authorList>
    </citation>
    <scope>NUCLEOTIDE SEQUENCE [LARGE SCALE GENOMIC DNA]</scope>
    <source>
        <strain evidence="4">S238N-H82 / ATCC MYA-4686</strain>
    </source>
</reference>
<dbReference type="AlphaFoldDB" id="B0CTG8"/>
<keyword evidence="1" id="KW-0175">Coiled coil</keyword>